<evidence type="ECO:0000313" key="2">
    <source>
        <dbReference type="EMBL" id="KAF7761544.1"/>
    </source>
</evidence>
<feature type="compositionally biased region" description="Basic residues" evidence="1">
    <location>
        <begin position="79"/>
        <end position="89"/>
    </location>
</feature>
<accession>A0A8H7EWW6</accession>
<sequence>MEVTHGDVPVPQPRHSLKRSASTISLPTPPRTHRRHKRGRSRGDCDSDSDFENDETLSNQESALSSDEEGGELPDLTRNPRKKRRLTQRKAKDGDEEAFWLAPPDPETHHQEEDDQGHESSAGVEKVGKDKGSSSSAPLLYRKNLQRSQSLGSTGLASPPPSHRKTQVVAPITPPGPSTSAVLPKVQSVSPPKTPKKQTALFKGPIISDSPDNPFYEVPVSSSPEEETESPLVVSPEPVTVTQHEKPTVTYVFRGVRREYHNPMYDHVKKRAFSPPPASLLPIEHEEYSPDIGCKPRVLFPNARKGKRSAATKAGGMGPVRRSPRRKRVIVGDSEDEGGDEKDALIKPKKLDFGLPKNVSSKAKVAPAKVKSASPDTGSDPF</sequence>
<feature type="region of interest" description="Disordered" evidence="1">
    <location>
        <begin position="1"/>
        <end position="241"/>
    </location>
</feature>
<gene>
    <name evidence="2" type="ORF">Agabi119p4_9536</name>
</gene>
<name>A0A8H7EWW6_AGABI</name>
<protein>
    <submittedName>
        <fullName evidence="2">Uncharacterized protein</fullName>
    </submittedName>
</protein>
<feature type="compositionally biased region" description="Polar residues" evidence="1">
    <location>
        <begin position="146"/>
        <end position="156"/>
    </location>
</feature>
<feature type="compositionally biased region" description="Basic residues" evidence="1">
    <location>
        <begin position="31"/>
        <end position="40"/>
    </location>
</feature>
<comment type="caution">
    <text evidence="2">The sequence shown here is derived from an EMBL/GenBank/DDBJ whole genome shotgun (WGS) entry which is preliminary data.</text>
</comment>
<dbReference type="Proteomes" id="UP000629468">
    <property type="component" value="Unassembled WGS sequence"/>
</dbReference>
<feature type="compositionally biased region" description="Low complexity" evidence="1">
    <location>
        <begin position="230"/>
        <end position="241"/>
    </location>
</feature>
<feature type="region of interest" description="Disordered" evidence="1">
    <location>
        <begin position="292"/>
        <end position="382"/>
    </location>
</feature>
<dbReference type="AlphaFoldDB" id="A0A8H7EWW6"/>
<proteinExistence type="predicted"/>
<feature type="compositionally biased region" description="Polar residues" evidence="1">
    <location>
        <begin position="56"/>
        <end position="65"/>
    </location>
</feature>
<feature type="compositionally biased region" description="Basic and acidic residues" evidence="1">
    <location>
        <begin position="341"/>
        <end position="352"/>
    </location>
</feature>
<feature type="compositionally biased region" description="Low complexity" evidence="1">
    <location>
        <begin position="359"/>
        <end position="375"/>
    </location>
</feature>
<evidence type="ECO:0000313" key="3">
    <source>
        <dbReference type="Proteomes" id="UP000629468"/>
    </source>
</evidence>
<feature type="compositionally biased region" description="Acidic residues" evidence="1">
    <location>
        <begin position="46"/>
        <end position="55"/>
    </location>
</feature>
<reference evidence="2 3" key="1">
    <citation type="journal article" name="Sci. Rep.">
        <title>Telomere-to-telomere assembled and centromere annotated genomes of the two main subspecies of the button mushroom Agaricus bisporus reveal especially polymorphic chromosome ends.</title>
        <authorList>
            <person name="Sonnenberg A.S.M."/>
            <person name="Sedaghat-Telgerd N."/>
            <person name="Lavrijssen B."/>
            <person name="Ohm R.A."/>
            <person name="Hendrickx P.M."/>
            <person name="Scholtmeijer K."/>
            <person name="Baars J.J.P."/>
            <person name="van Peer A."/>
        </authorList>
    </citation>
    <scope>NUCLEOTIDE SEQUENCE [LARGE SCALE GENOMIC DNA]</scope>
    <source>
        <strain evidence="2 3">H119_p4</strain>
    </source>
</reference>
<evidence type="ECO:0000256" key="1">
    <source>
        <dbReference type="SAM" id="MobiDB-lite"/>
    </source>
</evidence>
<organism evidence="2 3">
    <name type="scientific">Agaricus bisporus var. burnettii</name>
    <dbReference type="NCBI Taxonomy" id="192524"/>
    <lineage>
        <taxon>Eukaryota</taxon>
        <taxon>Fungi</taxon>
        <taxon>Dikarya</taxon>
        <taxon>Basidiomycota</taxon>
        <taxon>Agaricomycotina</taxon>
        <taxon>Agaricomycetes</taxon>
        <taxon>Agaricomycetidae</taxon>
        <taxon>Agaricales</taxon>
        <taxon>Agaricineae</taxon>
        <taxon>Agaricaceae</taxon>
        <taxon>Agaricus</taxon>
    </lineage>
</organism>
<dbReference type="EMBL" id="JABXXO010000013">
    <property type="protein sequence ID" value="KAF7761544.1"/>
    <property type="molecule type" value="Genomic_DNA"/>
</dbReference>